<evidence type="ECO:0000256" key="14">
    <source>
        <dbReference type="ARBA" id="ARBA00049638"/>
    </source>
</evidence>
<sequence>MPHDDARARAAPSAGPLLAGAAAVVVLVYLPLLAVAGGVPHAHAGAAAQTTTATVPVHVGVILDLGTGLGKKSLLSLEMALEDFYAAHPAATTRVRLHVKDSERDVVTAAAAAVDLIRNDKVSVIIGPQSTLQAEFVTYLANKTKVPVISFSTTGDAATQYNVPYFLRACAKDSFQAASIAAFVEVYGWKNIVVVYEDDNYGVGILPSIANALQDVEAHIVYRAAIPASCPDYRIDEELYKLMTMQTRVFIVHMLPGPASHFFARASAAGMMIEGYVWIVTDNVGVVLDVLPQHTIENMQGIVSFRPYVAKSAGIIDFVSRFDALFRAKYRQAHDVRTTRPTVYQYWAYDVAWAVATAVEDTKRVGFSNIGFQTPQDVGKNLVNGLLASPVGPELLSSILEANFNGLAGRFRFVDGHTQVPIYEVVNLVGEKARGIGFWSPGSGLSRLLESSPVGDQVKSSSAGEVLKPVIWPGDSTIVPKGWDFPVNAKILRIGVPVRREFKFFVNVEANHNTNGSSVSGYSIDVFEAAVNRLPYALRYEYIPYDCANSYDQLISQVYFKKFDAAVGDVTIIANRSRYVDFTMPYTESGVAMLVLAKNDGKATMWIFLEPLTKELWIATMVFIFFTGLVVWTIEHPTNDKFNGSRWKQFSTAFYFTFSTLTFSHDQILKKLHSKVVVVIWCFVVLVLVQSYTASLSSLLTAKRLQPSVTDPMQLLRNGDYVGYQNGSFVYATLKRLKFDAQKIKVLSTLEEYAKALRTGSKHGGVSAIFDEIPYINSFLTQYGKEFQIVGPIDRTDGFGFVFPRGSPLVPDLSRAILNITEGCEGFQIQKKWFRDTAPSHDYDNPDTDSVRLGLESFKGLFIVNGLTLCAMLVINFMHTNCTEPRNCSLHWVHSSREIATDNDDSQQGQQLQNNDAALPEPLQVERGTN</sequence>
<dbReference type="Pfam" id="PF10613">
    <property type="entry name" value="Lig_chan-Glu_bd"/>
    <property type="match status" value="1"/>
</dbReference>
<evidence type="ECO:0000313" key="19">
    <source>
        <dbReference type="EMBL" id="CAD6337382.1"/>
    </source>
</evidence>
<evidence type="ECO:0000256" key="8">
    <source>
        <dbReference type="ARBA" id="ARBA00023065"/>
    </source>
</evidence>
<protein>
    <recommendedName>
        <fullName evidence="15">Glutamate receptor</fullName>
    </recommendedName>
</protein>
<dbReference type="SUPFAM" id="SSF53822">
    <property type="entry name" value="Periplasmic binding protein-like I"/>
    <property type="match status" value="1"/>
</dbReference>
<dbReference type="InterPro" id="IPR019594">
    <property type="entry name" value="Glu/Gly-bd"/>
</dbReference>
<evidence type="ECO:0000256" key="13">
    <source>
        <dbReference type="ARBA" id="ARBA00023303"/>
    </source>
</evidence>
<dbReference type="SUPFAM" id="SSF81324">
    <property type="entry name" value="Voltage-gated potassium channels"/>
    <property type="match status" value="1"/>
</dbReference>
<evidence type="ECO:0000256" key="10">
    <source>
        <dbReference type="ARBA" id="ARBA00023170"/>
    </source>
</evidence>
<comment type="function">
    <text evidence="14">Glutamate-gated receptor that probably acts as a non-selective cation channel. May be involved in light-signal transduction and calcium homeostasis via the regulation of calcium influx into cells.</text>
</comment>
<name>A0A811S7T7_9POAL</name>
<keyword evidence="6" id="KW-0732">Signal</keyword>
<dbReference type="PANTHER" id="PTHR34836">
    <property type="entry name" value="OS06G0188250 PROTEIN"/>
    <property type="match status" value="1"/>
</dbReference>
<dbReference type="EMBL" id="CAJGYO010000018">
    <property type="protein sequence ID" value="CAD6337382.1"/>
    <property type="molecule type" value="Genomic_DNA"/>
</dbReference>
<dbReference type="Gene3D" id="3.40.50.2300">
    <property type="match status" value="3"/>
</dbReference>
<dbReference type="InterPro" id="IPR015683">
    <property type="entry name" value="Ionotropic_Glu_rcpt"/>
</dbReference>
<keyword evidence="10 15" id="KW-0675">Receptor</keyword>
<accession>A0A811S7T7</accession>
<dbReference type="InterPro" id="IPR028082">
    <property type="entry name" value="Peripla_BP_I"/>
</dbReference>
<dbReference type="InterPro" id="IPR044440">
    <property type="entry name" value="GABAb_receptor_plant_PBP1"/>
</dbReference>
<comment type="subunit">
    <text evidence="3">May form heteromers.</text>
</comment>
<keyword evidence="5 17" id="KW-0812">Transmembrane</keyword>
<keyword evidence="12 15" id="KW-1071">Ligand-gated ion channel</keyword>
<dbReference type="Pfam" id="PF00060">
    <property type="entry name" value="Lig_chan"/>
    <property type="match status" value="1"/>
</dbReference>
<comment type="subcellular location">
    <subcellularLocation>
        <location evidence="1">Membrane</location>
        <topology evidence="1">Multi-pass membrane protein</topology>
    </subcellularLocation>
</comment>
<evidence type="ECO:0000256" key="3">
    <source>
        <dbReference type="ARBA" id="ARBA00011095"/>
    </source>
</evidence>
<reference evidence="19" key="1">
    <citation type="submission" date="2020-10" db="EMBL/GenBank/DDBJ databases">
        <authorList>
            <person name="Han B."/>
            <person name="Lu T."/>
            <person name="Zhao Q."/>
            <person name="Huang X."/>
            <person name="Zhao Y."/>
        </authorList>
    </citation>
    <scope>NUCLEOTIDE SEQUENCE</scope>
</reference>
<evidence type="ECO:0000256" key="11">
    <source>
        <dbReference type="ARBA" id="ARBA00023180"/>
    </source>
</evidence>
<evidence type="ECO:0000313" key="20">
    <source>
        <dbReference type="Proteomes" id="UP000604825"/>
    </source>
</evidence>
<evidence type="ECO:0000256" key="17">
    <source>
        <dbReference type="SAM" id="Phobius"/>
    </source>
</evidence>
<keyword evidence="13 15" id="KW-0407">Ion channel</keyword>
<evidence type="ECO:0000256" key="5">
    <source>
        <dbReference type="ARBA" id="ARBA00022692"/>
    </source>
</evidence>
<evidence type="ECO:0000256" key="9">
    <source>
        <dbReference type="ARBA" id="ARBA00023136"/>
    </source>
</evidence>
<keyword evidence="11" id="KW-0325">Glycoprotein</keyword>
<dbReference type="PANTHER" id="PTHR34836:SF1">
    <property type="entry name" value="OS09G0428600 PROTEIN"/>
    <property type="match status" value="1"/>
</dbReference>
<feature type="compositionally biased region" description="Polar residues" evidence="16">
    <location>
        <begin position="906"/>
        <end position="916"/>
    </location>
</feature>
<evidence type="ECO:0000256" key="4">
    <source>
        <dbReference type="ARBA" id="ARBA00022448"/>
    </source>
</evidence>
<dbReference type="Proteomes" id="UP000604825">
    <property type="component" value="Unassembled WGS sequence"/>
</dbReference>
<dbReference type="CDD" id="cd19990">
    <property type="entry name" value="PBP1_GABAb_receptor_plant"/>
    <property type="match status" value="1"/>
</dbReference>
<dbReference type="FunFam" id="3.40.190.10:FF:000291">
    <property type="entry name" value="Glutamate receptor"/>
    <property type="match status" value="1"/>
</dbReference>
<feature type="transmembrane region" description="Helical" evidence="17">
    <location>
        <begin position="616"/>
        <end position="634"/>
    </location>
</feature>
<feature type="transmembrane region" description="Helical" evidence="17">
    <location>
        <begin position="676"/>
        <end position="694"/>
    </location>
</feature>
<dbReference type="SUPFAM" id="SSF53850">
    <property type="entry name" value="Periplasmic binding protein-like II"/>
    <property type="match status" value="1"/>
</dbReference>
<evidence type="ECO:0000256" key="6">
    <source>
        <dbReference type="ARBA" id="ARBA00022729"/>
    </source>
</evidence>
<comment type="caution">
    <text evidence="19">The sequence shown here is derived from an EMBL/GenBank/DDBJ whole genome shotgun (WGS) entry which is preliminary data.</text>
</comment>
<evidence type="ECO:0000256" key="2">
    <source>
        <dbReference type="ARBA" id="ARBA00008685"/>
    </source>
</evidence>
<comment type="function">
    <text evidence="15">Glutamate-gated receptor that probably acts as non-selective cation channel.</text>
</comment>
<feature type="region of interest" description="Disordered" evidence="16">
    <location>
        <begin position="902"/>
        <end position="930"/>
    </location>
</feature>
<organism evidence="19 20">
    <name type="scientific">Miscanthus lutarioriparius</name>
    <dbReference type="NCBI Taxonomy" id="422564"/>
    <lineage>
        <taxon>Eukaryota</taxon>
        <taxon>Viridiplantae</taxon>
        <taxon>Streptophyta</taxon>
        <taxon>Embryophyta</taxon>
        <taxon>Tracheophyta</taxon>
        <taxon>Spermatophyta</taxon>
        <taxon>Magnoliopsida</taxon>
        <taxon>Liliopsida</taxon>
        <taxon>Poales</taxon>
        <taxon>Poaceae</taxon>
        <taxon>PACMAD clade</taxon>
        <taxon>Panicoideae</taxon>
        <taxon>Andropogonodae</taxon>
        <taxon>Andropogoneae</taxon>
        <taxon>Saccharinae</taxon>
        <taxon>Miscanthus</taxon>
    </lineage>
</organism>
<dbReference type="Gene3D" id="1.10.287.70">
    <property type="match status" value="1"/>
</dbReference>
<gene>
    <name evidence="19" type="ORF">NCGR_LOCUS61480</name>
</gene>
<keyword evidence="8 15" id="KW-0406">Ion transport</keyword>
<dbReference type="SMART" id="SM00079">
    <property type="entry name" value="PBPe"/>
    <property type="match status" value="1"/>
</dbReference>
<dbReference type="PIRSF" id="PIRSF037090">
    <property type="entry name" value="Iontro_Glu-like_rcpt_pln"/>
    <property type="match status" value="1"/>
</dbReference>
<dbReference type="InterPro" id="IPR017103">
    <property type="entry name" value="Iontropic_Glu_rcpt_pln"/>
</dbReference>
<dbReference type="InterPro" id="IPR001828">
    <property type="entry name" value="ANF_lig-bd_rcpt"/>
</dbReference>
<feature type="domain" description="Ionotropic glutamate receptor C-terminal" evidence="18">
    <location>
        <begin position="491"/>
        <end position="836"/>
    </location>
</feature>
<dbReference type="FunFam" id="1.10.287.70:FF:000037">
    <property type="entry name" value="Glutamate receptor"/>
    <property type="match status" value="1"/>
</dbReference>
<keyword evidence="20" id="KW-1185">Reference proteome</keyword>
<evidence type="ECO:0000256" key="15">
    <source>
        <dbReference type="PIRNR" id="PIRNR037090"/>
    </source>
</evidence>
<comment type="similarity">
    <text evidence="2 15">Belongs to the glutamate-gated ion channel (TC 1.A.10.1) family.</text>
</comment>
<evidence type="ECO:0000256" key="16">
    <source>
        <dbReference type="SAM" id="MobiDB-lite"/>
    </source>
</evidence>
<dbReference type="Pfam" id="PF01094">
    <property type="entry name" value="ANF_receptor"/>
    <property type="match status" value="1"/>
</dbReference>
<evidence type="ECO:0000259" key="18">
    <source>
        <dbReference type="SMART" id="SM00079"/>
    </source>
</evidence>
<dbReference type="InterPro" id="IPR001320">
    <property type="entry name" value="Iontro_rcpt_C"/>
</dbReference>
<dbReference type="CDD" id="cd13686">
    <property type="entry name" value="GluR_Plant"/>
    <property type="match status" value="1"/>
</dbReference>
<dbReference type="FunFam" id="3.40.50.2300:FF:000188">
    <property type="entry name" value="Glutamate receptor"/>
    <property type="match status" value="1"/>
</dbReference>
<keyword evidence="4 15" id="KW-0813">Transport</keyword>
<keyword evidence="7 17" id="KW-1133">Transmembrane helix</keyword>
<dbReference type="OrthoDB" id="5984008at2759"/>
<dbReference type="GO" id="GO:0015276">
    <property type="term" value="F:ligand-gated monoatomic ion channel activity"/>
    <property type="evidence" value="ECO:0007669"/>
    <property type="project" value="InterPro"/>
</dbReference>
<keyword evidence="9 15" id="KW-0472">Membrane</keyword>
<dbReference type="Gene3D" id="3.40.190.10">
    <property type="entry name" value="Periplasmic binding protein-like II"/>
    <property type="match status" value="2"/>
</dbReference>
<evidence type="ECO:0000256" key="12">
    <source>
        <dbReference type="ARBA" id="ARBA00023286"/>
    </source>
</evidence>
<dbReference type="AlphaFoldDB" id="A0A811S7T7"/>
<evidence type="ECO:0000256" key="7">
    <source>
        <dbReference type="ARBA" id="ARBA00022989"/>
    </source>
</evidence>
<evidence type="ECO:0000256" key="1">
    <source>
        <dbReference type="ARBA" id="ARBA00004141"/>
    </source>
</evidence>
<dbReference type="GO" id="GO:0016020">
    <property type="term" value="C:membrane"/>
    <property type="evidence" value="ECO:0007669"/>
    <property type="project" value="UniProtKB-SubCell"/>
</dbReference>
<proteinExistence type="inferred from homology"/>